<organism evidence="3">
    <name type="scientific">Anguilla anguilla</name>
    <name type="common">European freshwater eel</name>
    <name type="synonym">Muraena anguilla</name>
    <dbReference type="NCBI Taxonomy" id="7936"/>
    <lineage>
        <taxon>Eukaryota</taxon>
        <taxon>Metazoa</taxon>
        <taxon>Chordata</taxon>
        <taxon>Craniata</taxon>
        <taxon>Vertebrata</taxon>
        <taxon>Euteleostomi</taxon>
        <taxon>Actinopterygii</taxon>
        <taxon>Neopterygii</taxon>
        <taxon>Teleostei</taxon>
        <taxon>Anguilliformes</taxon>
        <taxon>Anguillidae</taxon>
        <taxon>Anguilla</taxon>
    </lineage>
</organism>
<evidence type="ECO:0000256" key="1">
    <source>
        <dbReference type="SAM" id="MobiDB-lite"/>
    </source>
</evidence>
<keyword evidence="2" id="KW-0812">Transmembrane</keyword>
<sequence length="96" mass="10683">MNLFLHTAKPHTDCQSLGLQEITAGTNTLDNECRPRNSPVSIVLVTVLVLVSVVILTVILTVIFILKRRRNSMTIDPAEGERMTRTGQPQDEVSIR</sequence>
<proteinExistence type="predicted"/>
<dbReference type="AlphaFoldDB" id="A0A0E9Y122"/>
<name>A0A0E9Y122_ANGAN</name>
<feature type="compositionally biased region" description="Polar residues" evidence="1">
    <location>
        <begin position="85"/>
        <end position="96"/>
    </location>
</feature>
<feature type="transmembrane region" description="Helical" evidence="2">
    <location>
        <begin position="42"/>
        <end position="66"/>
    </location>
</feature>
<accession>A0A0E9Y122</accession>
<protein>
    <submittedName>
        <fullName evidence="3">Uncharacterized protein</fullName>
    </submittedName>
</protein>
<evidence type="ECO:0000256" key="2">
    <source>
        <dbReference type="SAM" id="Phobius"/>
    </source>
</evidence>
<keyword evidence="2" id="KW-0472">Membrane</keyword>
<keyword evidence="2" id="KW-1133">Transmembrane helix</keyword>
<feature type="region of interest" description="Disordered" evidence="1">
    <location>
        <begin position="75"/>
        <end position="96"/>
    </location>
</feature>
<evidence type="ECO:0000313" key="3">
    <source>
        <dbReference type="EMBL" id="JAI07659.1"/>
    </source>
</evidence>
<dbReference type="EMBL" id="GBXM01000919">
    <property type="protein sequence ID" value="JAI07659.1"/>
    <property type="molecule type" value="Transcribed_RNA"/>
</dbReference>
<reference evidence="3" key="2">
    <citation type="journal article" date="2015" name="Fish Shellfish Immunol.">
        <title>Early steps in the European eel (Anguilla anguilla)-Vibrio vulnificus interaction in the gills: Role of the RtxA13 toxin.</title>
        <authorList>
            <person name="Callol A."/>
            <person name="Pajuelo D."/>
            <person name="Ebbesson L."/>
            <person name="Teles M."/>
            <person name="MacKenzie S."/>
            <person name="Amaro C."/>
        </authorList>
    </citation>
    <scope>NUCLEOTIDE SEQUENCE</scope>
</reference>
<reference evidence="3" key="1">
    <citation type="submission" date="2014-11" db="EMBL/GenBank/DDBJ databases">
        <authorList>
            <person name="Amaro Gonzalez C."/>
        </authorList>
    </citation>
    <scope>NUCLEOTIDE SEQUENCE</scope>
</reference>